<dbReference type="EMBL" id="NXID01000013">
    <property type="protein sequence ID" value="RXK16158.1"/>
    <property type="molecule type" value="Genomic_DNA"/>
</dbReference>
<dbReference type="RefSeq" id="WP_114842485.1">
    <property type="nucleotide sequence ID" value="NZ_CP031219.1"/>
</dbReference>
<evidence type="ECO:0000313" key="3">
    <source>
        <dbReference type="Proteomes" id="UP000290092"/>
    </source>
</evidence>
<sequence length="262" mass="31902">MEKFIDFKTVLISVDEEILQKNLDKFIDTSLKLKGIKVKINENIFYTFIKELNSYQITIFKTNKFYFSNLEKYIKNESIYTLFVYENYLILYKNKKLYYYQYLKYKLTKEQIKEYFFKRFNFSSVEPIYLNSLSFQKDINSSSNIKFKYLFLFLATLLFSFALFSLFKNKNLKKQEVSLYQEKKLLSTQLIKLFKEINNSNIYIKNLNFTKGEFKVVFYSKEQVSLYKFINNNKKYLDTKEVSFNEESKYYELFGSIYTTRK</sequence>
<comment type="caution">
    <text evidence="2">The sequence shown here is derived from an EMBL/GenBank/DDBJ whole genome shotgun (WGS) entry which is preliminary data.</text>
</comment>
<evidence type="ECO:0000256" key="1">
    <source>
        <dbReference type="SAM" id="Phobius"/>
    </source>
</evidence>
<keyword evidence="3" id="KW-1185">Reference proteome</keyword>
<feature type="transmembrane region" description="Helical" evidence="1">
    <location>
        <begin position="149"/>
        <end position="167"/>
    </location>
</feature>
<organism evidence="2 3">
    <name type="scientific">Malaciobacter mytili LMG 24559</name>
    <dbReference type="NCBI Taxonomy" id="1032238"/>
    <lineage>
        <taxon>Bacteria</taxon>
        <taxon>Pseudomonadati</taxon>
        <taxon>Campylobacterota</taxon>
        <taxon>Epsilonproteobacteria</taxon>
        <taxon>Campylobacterales</taxon>
        <taxon>Arcobacteraceae</taxon>
        <taxon>Malaciobacter</taxon>
    </lineage>
</organism>
<keyword evidence="1" id="KW-1133">Transmembrane helix</keyword>
<dbReference type="KEGG" id="amyt:AMYT_2107"/>
<protein>
    <recommendedName>
        <fullName evidence="4">Transmembrane protein</fullName>
    </recommendedName>
</protein>
<keyword evidence="1" id="KW-0812">Transmembrane</keyword>
<gene>
    <name evidence="2" type="ORF">CP985_04720</name>
</gene>
<dbReference type="AlphaFoldDB" id="A0AAX2AJF1"/>
<proteinExistence type="predicted"/>
<accession>A0AAX2AJF1</accession>
<dbReference type="Proteomes" id="UP000290092">
    <property type="component" value="Unassembled WGS sequence"/>
</dbReference>
<evidence type="ECO:0008006" key="4">
    <source>
        <dbReference type="Google" id="ProtNLM"/>
    </source>
</evidence>
<evidence type="ECO:0000313" key="2">
    <source>
        <dbReference type="EMBL" id="RXK16158.1"/>
    </source>
</evidence>
<keyword evidence="1" id="KW-0472">Membrane</keyword>
<reference evidence="2 3" key="1">
    <citation type="submission" date="2017-09" db="EMBL/GenBank/DDBJ databases">
        <title>Genomics of the genus Arcobacter.</title>
        <authorList>
            <person name="Perez-Cataluna A."/>
            <person name="Figueras M.J."/>
            <person name="Salas-Masso N."/>
        </authorList>
    </citation>
    <scope>NUCLEOTIDE SEQUENCE [LARGE SCALE GENOMIC DNA]</scope>
    <source>
        <strain evidence="2 3">CECT 7386</strain>
    </source>
</reference>
<name>A0AAX2AJF1_9BACT</name>